<keyword evidence="2 5" id="KW-0812">Transmembrane</keyword>
<reference evidence="6 7" key="1">
    <citation type="submission" date="2020-12" db="EMBL/GenBank/DDBJ databases">
        <title>A novel species.</title>
        <authorList>
            <person name="Li K."/>
        </authorList>
    </citation>
    <scope>NUCLEOTIDE SEQUENCE [LARGE SCALE GENOMIC DNA]</scope>
    <source>
        <strain evidence="6 7">ZYC-3</strain>
    </source>
</reference>
<evidence type="ECO:0000256" key="3">
    <source>
        <dbReference type="ARBA" id="ARBA00022989"/>
    </source>
</evidence>
<keyword evidence="5" id="KW-1003">Cell membrane</keyword>
<dbReference type="InterPro" id="IPR002781">
    <property type="entry name" value="TM_pro_TauE-like"/>
</dbReference>
<comment type="subcellular location">
    <subcellularLocation>
        <location evidence="5">Cell membrane</location>
        <topology evidence="5">Multi-pass membrane protein</topology>
    </subcellularLocation>
    <subcellularLocation>
        <location evidence="1">Membrane</location>
        <topology evidence="1">Multi-pass membrane protein</topology>
    </subcellularLocation>
</comment>
<feature type="transmembrane region" description="Helical" evidence="5">
    <location>
        <begin position="103"/>
        <end position="120"/>
    </location>
</feature>
<evidence type="ECO:0000313" key="6">
    <source>
        <dbReference type="EMBL" id="QQM38361.1"/>
    </source>
</evidence>
<feature type="transmembrane region" description="Helical" evidence="5">
    <location>
        <begin position="211"/>
        <end position="227"/>
    </location>
</feature>
<dbReference type="PANTHER" id="PTHR43483:SF3">
    <property type="entry name" value="MEMBRANE TRANSPORTER PROTEIN HI_0806-RELATED"/>
    <property type="match status" value="1"/>
</dbReference>
<dbReference type="PANTHER" id="PTHR43483">
    <property type="entry name" value="MEMBRANE TRANSPORTER PROTEIN HI_0806-RELATED"/>
    <property type="match status" value="1"/>
</dbReference>
<evidence type="ECO:0000256" key="2">
    <source>
        <dbReference type="ARBA" id="ARBA00022692"/>
    </source>
</evidence>
<proteinExistence type="inferred from homology"/>
<gene>
    <name evidence="6" type="ORF">JEQ17_01965</name>
</gene>
<feature type="transmembrane region" description="Helical" evidence="5">
    <location>
        <begin position="180"/>
        <end position="199"/>
    </location>
</feature>
<dbReference type="EMBL" id="CP066831">
    <property type="protein sequence ID" value="QQM38361.1"/>
    <property type="molecule type" value="Genomic_DNA"/>
</dbReference>
<keyword evidence="3 5" id="KW-1133">Transmembrane helix</keyword>
<feature type="transmembrane region" description="Helical" evidence="5">
    <location>
        <begin position="79"/>
        <end position="97"/>
    </location>
</feature>
<keyword evidence="7" id="KW-1185">Reference proteome</keyword>
<evidence type="ECO:0000313" key="7">
    <source>
        <dbReference type="Proteomes" id="UP000595636"/>
    </source>
</evidence>
<dbReference type="AlphaFoldDB" id="A0A7T7KTW9"/>
<dbReference type="GO" id="GO:0005886">
    <property type="term" value="C:plasma membrane"/>
    <property type="evidence" value="ECO:0007669"/>
    <property type="project" value="UniProtKB-SubCell"/>
</dbReference>
<protein>
    <recommendedName>
        <fullName evidence="5">Probable membrane transporter protein</fullName>
    </recommendedName>
</protein>
<evidence type="ECO:0000256" key="1">
    <source>
        <dbReference type="ARBA" id="ARBA00004141"/>
    </source>
</evidence>
<evidence type="ECO:0000256" key="4">
    <source>
        <dbReference type="ARBA" id="ARBA00023136"/>
    </source>
</evidence>
<dbReference type="KEGG" id="slf:JEQ17_01965"/>
<name>A0A7T7KTW9_9ACTN</name>
<dbReference type="Pfam" id="PF01925">
    <property type="entry name" value="TauE"/>
    <property type="match status" value="1"/>
</dbReference>
<keyword evidence="4 5" id="KW-0472">Membrane</keyword>
<dbReference type="Proteomes" id="UP000595636">
    <property type="component" value="Chromosome"/>
</dbReference>
<comment type="similarity">
    <text evidence="5">Belongs to the 4-toluene sulfonate uptake permease (TSUP) (TC 2.A.102) family.</text>
</comment>
<feature type="transmembrane region" description="Helical" evidence="5">
    <location>
        <begin position="239"/>
        <end position="260"/>
    </location>
</feature>
<evidence type="ECO:0000256" key="5">
    <source>
        <dbReference type="RuleBase" id="RU363041"/>
    </source>
</evidence>
<accession>A0A7T7KTW9</accession>
<dbReference type="RefSeq" id="WP_200393530.1">
    <property type="nucleotide sequence ID" value="NZ_CP066831.1"/>
</dbReference>
<feature type="transmembrane region" description="Helical" evidence="5">
    <location>
        <begin position="141"/>
        <end position="168"/>
    </location>
</feature>
<organism evidence="6 7">
    <name type="scientific">Streptomyces liliifuscus</name>
    <dbReference type="NCBI Taxonomy" id="2797636"/>
    <lineage>
        <taxon>Bacteria</taxon>
        <taxon>Bacillati</taxon>
        <taxon>Actinomycetota</taxon>
        <taxon>Actinomycetes</taxon>
        <taxon>Kitasatosporales</taxon>
        <taxon>Streptomycetaceae</taxon>
        <taxon>Streptomyces</taxon>
    </lineage>
</organism>
<sequence length="261" mass="26524">MEWGLGAAGLAVGMLIAVVTAPVGVSGAVFLLPVQLSVFAVPNPAVTPTNLLYNVVAGPGALLRYRRDGTLKGPLVRRMVLGTLPGVVLGAVIRVFALPGPMVFRLLVATLMLPLGLWLITRTLRPALPETRRPEPAPRTVTGLALVVGVVGGIYGIGGGSILGPVLVGRGVPVSKVAPAALASTFATSVVGASTYALLSLVRSGSIAPDWSLGLACGLGGLIGGYLGARLQPCMPETFLRLLLGTLAAALGALYAFNALH</sequence>